<evidence type="ECO:0000256" key="1">
    <source>
        <dbReference type="SAM" id="MobiDB-lite"/>
    </source>
</evidence>
<dbReference type="Proteomes" id="UP001604336">
    <property type="component" value="Unassembled WGS sequence"/>
</dbReference>
<evidence type="ECO:0000313" key="2">
    <source>
        <dbReference type="EMBL" id="KAL2542257.1"/>
    </source>
</evidence>
<name>A0ABD1VY61_9LAMI</name>
<evidence type="ECO:0000313" key="3">
    <source>
        <dbReference type="Proteomes" id="UP001604336"/>
    </source>
</evidence>
<reference evidence="3" key="1">
    <citation type="submission" date="2024-07" db="EMBL/GenBank/DDBJ databases">
        <title>Two chromosome-level genome assemblies of Korean endemic species Abeliophyllum distichum and Forsythia ovata (Oleaceae).</title>
        <authorList>
            <person name="Jang H."/>
        </authorList>
    </citation>
    <scope>NUCLEOTIDE SEQUENCE [LARGE SCALE GENOMIC DNA]</scope>
</reference>
<keyword evidence="3" id="KW-1185">Reference proteome</keyword>
<feature type="compositionally biased region" description="Basic and acidic residues" evidence="1">
    <location>
        <begin position="9"/>
        <end position="23"/>
    </location>
</feature>
<dbReference type="AlphaFoldDB" id="A0ABD1VY61"/>
<proteinExistence type="predicted"/>
<accession>A0ABD1VY61</accession>
<comment type="caution">
    <text evidence="2">The sequence shown here is derived from an EMBL/GenBank/DDBJ whole genome shotgun (WGS) entry which is preliminary data.</text>
</comment>
<gene>
    <name evidence="2" type="ORF">Adt_03235</name>
</gene>
<organism evidence="2 3">
    <name type="scientific">Abeliophyllum distichum</name>
    <dbReference type="NCBI Taxonomy" id="126358"/>
    <lineage>
        <taxon>Eukaryota</taxon>
        <taxon>Viridiplantae</taxon>
        <taxon>Streptophyta</taxon>
        <taxon>Embryophyta</taxon>
        <taxon>Tracheophyta</taxon>
        <taxon>Spermatophyta</taxon>
        <taxon>Magnoliopsida</taxon>
        <taxon>eudicotyledons</taxon>
        <taxon>Gunneridae</taxon>
        <taxon>Pentapetalae</taxon>
        <taxon>asterids</taxon>
        <taxon>lamiids</taxon>
        <taxon>Lamiales</taxon>
        <taxon>Oleaceae</taxon>
        <taxon>Forsythieae</taxon>
        <taxon>Abeliophyllum</taxon>
    </lineage>
</organism>
<dbReference type="EMBL" id="JBFOLK010000001">
    <property type="protein sequence ID" value="KAL2542257.1"/>
    <property type="molecule type" value="Genomic_DNA"/>
</dbReference>
<sequence>MGQRNQGNRQERKNDPRIERPERNWLQQPAQHPIREIDTIIGGPILEEAQMILKSVVAKNGLKRSFVNIIYRATYDKIGIEAHLILATDPNYGFTRDSIVLRKTIILMTEMEEAPTTVRTPIEYLVVEKALHTMVFLEVIENQSESRTCYTNAMKKFVDQKVNTIDVEMKEVSSDLERLDGGPEEEDE</sequence>
<protein>
    <submittedName>
        <fullName evidence="2">Uncharacterized protein</fullName>
    </submittedName>
</protein>
<feature type="region of interest" description="Disordered" evidence="1">
    <location>
        <begin position="1"/>
        <end position="23"/>
    </location>
</feature>